<protein>
    <submittedName>
        <fullName evidence="2">Gamma-glutamylcyclotransferase</fullName>
    </submittedName>
</protein>
<evidence type="ECO:0000256" key="1">
    <source>
        <dbReference type="ARBA" id="ARBA00023239"/>
    </source>
</evidence>
<dbReference type="Pfam" id="PF13772">
    <property type="entry name" value="AIG2_2"/>
    <property type="match status" value="1"/>
</dbReference>
<organism evidence="2 3">
    <name type="scientific">Marinobacter halodurans</name>
    <dbReference type="NCBI Taxonomy" id="2528979"/>
    <lineage>
        <taxon>Bacteria</taxon>
        <taxon>Pseudomonadati</taxon>
        <taxon>Pseudomonadota</taxon>
        <taxon>Gammaproteobacteria</taxon>
        <taxon>Pseudomonadales</taxon>
        <taxon>Marinobacteraceae</taxon>
        <taxon>Marinobacter</taxon>
    </lineage>
</organism>
<accession>A0ABY1ZFB0</accession>
<keyword evidence="1" id="KW-0456">Lyase</keyword>
<dbReference type="Proteomes" id="UP000313645">
    <property type="component" value="Unassembled WGS sequence"/>
</dbReference>
<dbReference type="InterPro" id="IPR036568">
    <property type="entry name" value="GGCT-like_sf"/>
</dbReference>
<comment type="caution">
    <text evidence="2">The sequence shown here is derived from an EMBL/GenBank/DDBJ whole genome shotgun (WGS) entry which is preliminary data.</text>
</comment>
<keyword evidence="3" id="KW-1185">Reference proteome</keyword>
<dbReference type="EMBL" id="SJDL01000043">
    <property type="protein sequence ID" value="TBW49103.1"/>
    <property type="molecule type" value="Genomic_DNA"/>
</dbReference>
<dbReference type="Gene3D" id="3.10.490.10">
    <property type="entry name" value="Gamma-glutamyl cyclotransferase-like"/>
    <property type="match status" value="1"/>
</dbReference>
<dbReference type="PANTHER" id="PTHR12935">
    <property type="entry name" value="GAMMA-GLUTAMYLCYCLOTRANSFERASE"/>
    <property type="match status" value="1"/>
</dbReference>
<dbReference type="InterPro" id="IPR017939">
    <property type="entry name" value="G-Glutamylcylcotransferase"/>
</dbReference>
<dbReference type="PANTHER" id="PTHR12935:SF0">
    <property type="entry name" value="GAMMA-GLUTAMYLCYCLOTRANSFERASE"/>
    <property type="match status" value="1"/>
</dbReference>
<name>A0ABY1ZFB0_9GAMM</name>
<evidence type="ECO:0000313" key="3">
    <source>
        <dbReference type="Proteomes" id="UP000313645"/>
    </source>
</evidence>
<dbReference type="CDD" id="cd06661">
    <property type="entry name" value="GGCT_like"/>
    <property type="match status" value="1"/>
</dbReference>
<gene>
    <name evidence="2" type="ORF">EZI54_20235</name>
</gene>
<evidence type="ECO:0000313" key="2">
    <source>
        <dbReference type="EMBL" id="TBW49103.1"/>
    </source>
</evidence>
<dbReference type="SUPFAM" id="SSF110857">
    <property type="entry name" value="Gamma-glutamyl cyclotransferase-like"/>
    <property type="match status" value="1"/>
</dbReference>
<dbReference type="InterPro" id="IPR013024">
    <property type="entry name" value="GGCT-like"/>
</dbReference>
<sequence>MLCFAYGSNMSRARLLERIPAARFVSVASMDGYRLCFHKRSRQDGSAKCDAFWTGDSADRLHGVVYEIPDRDKRRLDRIEGVGIGYRDAEATAMAPDGTRLDVRFYVATDIDDSLRPFDWYRHHVLMGAQEHELPADYIARIAAVEVEQDRNERRRARELGLYSGR</sequence>
<dbReference type="RefSeq" id="WP_131483699.1">
    <property type="nucleotide sequence ID" value="NZ_SJDL01000043.1"/>
</dbReference>
<reference evidence="2 3" key="1">
    <citation type="submission" date="2019-02" db="EMBL/GenBank/DDBJ databases">
        <title>Marinobacter halodurans sp. nov., a marine bacterium isolated from sea tidal flat.</title>
        <authorList>
            <person name="Yoo Y."/>
            <person name="Lee D.W."/>
            <person name="Kim B.S."/>
            <person name="Kim J.-J."/>
        </authorList>
    </citation>
    <scope>NUCLEOTIDE SEQUENCE [LARGE SCALE GENOMIC DNA]</scope>
    <source>
        <strain evidence="2 3">YJ-S3-2</strain>
    </source>
</reference>
<proteinExistence type="predicted"/>